<accession>A0ABR5BJS3</accession>
<reference evidence="1 2" key="1">
    <citation type="submission" date="2015-01" db="EMBL/GenBank/DDBJ databases">
        <title>The Genome Sequence of Cryptococcus gattii CA1873.</title>
        <authorList>
            <consortium name="The Broad Institute Genomics Platform"/>
            <person name="Cuomo C."/>
            <person name="Litvintseva A."/>
            <person name="Chen Y."/>
            <person name="Heitman J."/>
            <person name="Sun S."/>
            <person name="Springer D."/>
            <person name="Dromer F."/>
            <person name="Young S."/>
            <person name="Zeng Q."/>
            <person name="Gargeya S."/>
            <person name="Abouelleil A."/>
            <person name="Alvarado L."/>
            <person name="Chapman S.B."/>
            <person name="Gainer-Dewar J."/>
            <person name="Goldberg J."/>
            <person name="Griggs A."/>
            <person name="Gujja S."/>
            <person name="Hansen M."/>
            <person name="Howarth C."/>
            <person name="Imamovic A."/>
            <person name="Larimer J."/>
            <person name="Murphy C."/>
            <person name="Naylor J."/>
            <person name="Pearson M."/>
            <person name="Priest M."/>
            <person name="Roberts A."/>
            <person name="Saif S."/>
            <person name="Shea T."/>
            <person name="Sykes S."/>
            <person name="Wortman J."/>
            <person name="Nusbaum C."/>
            <person name="Birren B."/>
        </authorList>
    </citation>
    <scope>NUCLEOTIDE SEQUENCE [LARGE SCALE GENOMIC DNA]</scope>
    <source>
        <strain evidence="1 2">CA1873</strain>
    </source>
</reference>
<protein>
    <submittedName>
        <fullName evidence="1">Uncharacterized protein</fullName>
    </submittedName>
</protein>
<organism evidence="1 2">
    <name type="scientific">Cryptococcus bacillisporus CA1873</name>
    <dbReference type="NCBI Taxonomy" id="1296111"/>
    <lineage>
        <taxon>Eukaryota</taxon>
        <taxon>Fungi</taxon>
        <taxon>Dikarya</taxon>
        <taxon>Basidiomycota</taxon>
        <taxon>Agaricomycotina</taxon>
        <taxon>Tremellomycetes</taxon>
        <taxon>Tremellales</taxon>
        <taxon>Cryptococcaceae</taxon>
        <taxon>Cryptococcus</taxon>
        <taxon>Cryptococcus gattii species complex</taxon>
    </lineage>
</organism>
<name>A0ABR5BJS3_CRYGA</name>
<evidence type="ECO:0000313" key="1">
    <source>
        <dbReference type="EMBL" id="KIR69426.1"/>
    </source>
</evidence>
<proteinExistence type="predicted"/>
<sequence length="122" mass="13899">MKNFQSSPPNCPTSALIRTTILLQTCSKRSERPLYKTCPFHHSVPHHSKHFCQRQAWPLVSRLYDPLTFPPLHSPIRTFSRLWPSFQVSSSSTCLPVLSLTLSLKALLAGRQVQTKRTCVQI</sequence>
<gene>
    <name evidence="1" type="ORF">I314_00537</name>
</gene>
<keyword evidence="2" id="KW-1185">Reference proteome</keyword>
<dbReference type="EMBL" id="KN848889">
    <property type="protein sequence ID" value="KIR69426.1"/>
    <property type="molecule type" value="Genomic_DNA"/>
</dbReference>
<evidence type="ECO:0000313" key="2">
    <source>
        <dbReference type="Proteomes" id="UP000053800"/>
    </source>
</evidence>
<dbReference type="Proteomes" id="UP000053800">
    <property type="component" value="Unassembled WGS sequence"/>
</dbReference>